<organism evidence="1">
    <name type="scientific">Haptolina ericina</name>
    <dbReference type="NCBI Taxonomy" id="156174"/>
    <lineage>
        <taxon>Eukaryota</taxon>
        <taxon>Haptista</taxon>
        <taxon>Haptophyta</taxon>
        <taxon>Prymnesiophyceae</taxon>
        <taxon>Prymnesiales</taxon>
        <taxon>Prymnesiaceae</taxon>
        <taxon>Haptolina</taxon>
    </lineage>
</organism>
<dbReference type="EMBL" id="HBHX01006005">
    <property type="protein sequence ID" value="CAE0102606.1"/>
    <property type="molecule type" value="Transcribed_RNA"/>
</dbReference>
<sequence length="112" mass="12762">MQPGDFNKMRSTMRKFWCSDGKNTDKTPCQIEAYVQKIKSTSNLTEKEKLVEEHKQAIGGDASRATRVKKEFWDMFTGYCEGSNDSQKVKICENSLLRKAKEANHMPSIAGH</sequence>
<protein>
    <submittedName>
        <fullName evidence="1">Uncharacterized protein</fullName>
    </submittedName>
</protein>
<dbReference type="AlphaFoldDB" id="A0A7S3AFW7"/>
<proteinExistence type="predicted"/>
<reference evidence="1" key="1">
    <citation type="submission" date="2021-01" db="EMBL/GenBank/DDBJ databases">
        <authorList>
            <person name="Corre E."/>
            <person name="Pelletier E."/>
            <person name="Niang G."/>
            <person name="Scheremetjew M."/>
            <person name="Finn R."/>
            <person name="Kale V."/>
            <person name="Holt S."/>
            <person name="Cochrane G."/>
            <person name="Meng A."/>
            <person name="Brown T."/>
            <person name="Cohen L."/>
        </authorList>
    </citation>
    <scope>NUCLEOTIDE SEQUENCE</scope>
    <source>
        <strain evidence="1">CCMP281</strain>
    </source>
</reference>
<evidence type="ECO:0000313" key="1">
    <source>
        <dbReference type="EMBL" id="CAE0102606.1"/>
    </source>
</evidence>
<name>A0A7S3AFW7_9EUKA</name>
<gene>
    <name evidence="1" type="ORF">HERI1096_LOCUS3263</name>
</gene>
<accession>A0A7S3AFW7</accession>